<evidence type="ECO:0000259" key="2">
    <source>
        <dbReference type="Pfam" id="PF04542"/>
    </source>
</evidence>
<comment type="caution">
    <text evidence="4">The sequence shown here is derived from an EMBL/GenBank/DDBJ whole genome shotgun (WGS) entry which is preliminary data.</text>
</comment>
<dbReference type="Pfam" id="PF04542">
    <property type="entry name" value="Sigma70_r2"/>
    <property type="match status" value="1"/>
</dbReference>
<dbReference type="Gene3D" id="1.10.1740.10">
    <property type="match status" value="1"/>
</dbReference>
<dbReference type="RefSeq" id="WP_054860430.1">
    <property type="nucleotide sequence ID" value="NZ_JAJUIE010000024.1"/>
</dbReference>
<dbReference type="InterPro" id="IPR014284">
    <property type="entry name" value="RNA_pol_sigma-70_dom"/>
</dbReference>
<dbReference type="GO" id="GO:0003677">
    <property type="term" value="F:DNA binding"/>
    <property type="evidence" value="ECO:0007669"/>
    <property type="project" value="InterPro"/>
</dbReference>
<dbReference type="Proteomes" id="UP000245624">
    <property type="component" value="Unassembled WGS sequence"/>
</dbReference>
<evidence type="ECO:0000313" key="5">
    <source>
        <dbReference type="Proteomes" id="UP000245624"/>
    </source>
</evidence>
<accession>A0A317L368</accession>
<dbReference type="InterPro" id="IPR013324">
    <property type="entry name" value="RNA_pol_sigma_r3/r4-like"/>
</dbReference>
<dbReference type="NCBIfam" id="NF007214">
    <property type="entry name" value="PRK09636.1"/>
    <property type="match status" value="1"/>
</dbReference>
<evidence type="ECO:0000256" key="1">
    <source>
        <dbReference type="ARBA" id="ARBA00011344"/>
    </source>
</evidence>
<evidence type="ECO:0000259" key="3">
    <source>
        <dbReference type="Pfam" id="PF08281"/>
    </source>
</evidence>
<comment type="subunit">
    <text evidence="1">Interacts transiently with the RNA polymerase catalytic core formed by RpoA, RpoB, RpoC and RpoZ (2 alpha, 1 beta, 1 beta' and 1 omega subunit) to form the RNA polymerase holoenzyme that can initiate transcription.</text>
</comment>
<dbReference type="NCBIfam" id="TIGR02937">
    <property type="entry name" value="sigma70-ECF"/>
    <property type="match status" value="1"/>
</dbReference>
<keyword evidence="5" id="KW-1185">Reference proteome</keyword>
<sequence length="291" mass="33626">MDHRTFYEEYKSFLFSVAYKMLGSVKDAEDIVQDVFVQLEKMDISSLQDPKAYLTKMTTNKCLNLLQSARKKREVYPGPWLPEPIVETMVNEPLEQLLKEESISYAFVVLLHQLTELERCVFLLREILSYDYKSIAEILRRSEQSCRKVFSRAKRKLQENINAPKATKEEVHQLANLFLEAVDSGNFEPFIDQLSKDVVLLSDGGGKVLSAMYPIYDKHRVAAYIRGIHKRGTFDGELSLIHVNGEIGILQRRQGKPIKILTFHYTKNGIENIYVVMNPEKLNKIGHNYSF</sequence>
<dbReference type="GO" id="GO:0016987">
    <property type="term" value="F:sigma factor activity"/>
    <property type="evidence" value="ECO:0007669"/>
    <property type="project" value="InterPro"/>
</dbReference>
<dbReference type="InterPro" id="IPR013249">
    <property type="entry name" value="RNA_pol_sigma70_r4_t2"/>
</dbReference>
<dbReference type="InterPro" id="IPR036388">
    <property type="entry name" value="WH-like_DNA-bd_sf"/>
</dbReference>
<dbReference type="PANTHER" id="PTHR30173">
    <property type="entry name" value="SIGMA 19 FACTOR"/>
    <property type="match status" value="1"/>
</dbReference>
<dbReference type="InterPro" id="IPR014303">
    <property type="entry name" value="RNA_pol_sigma-70_ECF"/>
</dbReference>
<dbReference type="SUPFAM" id="SSF54427">
    <property type="entry name" value="NTF2-like"/>
    <property type="match status" value="1"/>
</dbReference>
<dbReference type="Pfam" id="PF08281">
    <property type="entry name" value="Sigma70_r4_2"/>
    <property type="match status" value="1"/>
</dbReference>
<reference evidence="4 5" key="1">
    <citation type="submission" date="2018-05" db="EMBL/GenBank/DDBJ databases">
        <title>Genomic analysis of Gracilibacillus dipsosauri DD1 reveals novel features of a salt-tolerant amylase.</title>
        <authorList>
            <person name="Deutch C.E."/>
            <person name="Yang S."/>
        </authorList>
    </citation>
    <scope>NUCLEOTIDE SEQUENCE [LARGE SCALE GENOMIC DNA]</scope>
    <source>
        <strain evidence="4 5">DD1</strain>
    </source>
</reference>
<proteinExistence type="predicted"/>
<dbReference type="InterPro" id="IPR052704">
    <property type="entry name" value="ECF_Sigma-70_Domain"/>
</dbReference>
<dbReference type="InterPro" id="IPR032710">
    <property type="entry name" value="NTF2-like_dom_sf"/>
</dbReference>
<dbReference type="GO" id="GO:0006352">
    <property type="term" value="P:DNA-templated transcription initiation"/>
    <property type="evidence" value="ECO:0007669"/>
    <property type="project" value="InterPro"/>
</dbReference>
<dbReference type="EMBL" id="QGTD01000001">
    <property type="protein sequence ID" value="PWU70332.1"/>
    <property type="molecule type" value="Genomic_DNA"/>
</dbReference>
<dbReference type="AlphaFoldDB" id="A0A317L368"/>
<gene>
    <name evidence="4" type="ORF">DLJ74_00380</name>
</gene>
<feature type="domain" description="RNA polymerase sigma-70 region 2" evidence="2">
    <location>
        <begin position="6"/>
        <end position="70"/>
    </location>
</feature>
<dbReference type="NCBIfam" id="TIGR02957">
    <property type="entry name" value="SigX4"/>
    <property type="match status" value="1"/>
</dbReference>
<organism evidence="4 5">
    <name type="scientific">Gracilibacillus dipsosauri</name>
    <dbReference type="NCBI Taxonomy" id="178340"/>
    <lineage>
        <taxon>Bacteria</taxon>
        <taxon>Bacillati</taxon>
        <taxon>Bacillota</taxon>
        <taxon>Bacilli</taxon>
        <taxon>Bacillales</taxon>
        <taxon>Bacillaceae</taxon>
        <taxon>Gracilibacillus</taxon>
    </lineage>
</organism>
<name>A0A317L368_9BACI</name>
<feature type="domain" description="RNA polymerase sigma factor 70 region 4 type 2" evidence="3">
    <location>
        <begin position="109"/>
        <end position="157"/>
    </location>
</feature>
<dbReference type="OrthoDB" id="3211555at2"/>
<dbReference type="PANTHER" id="PTHR30173:SF36">
    <property type="entry name" value="ECF RNA POLYMERASE SIGMA FACTOR SIGJ"/>
    <property type="match status" value="1"/>
</dbReference>
<dbReference type="SUPFAM" id="SSF88946">
    <property type="entry name" value="Sigma2 domain of RNA polymerase sigma factors"/>
    <property type="match status" value="1"/>
</dbReference>
<dbReference type="Gene3D" id="1.10.10.10">
    <property type="entry name" value="Winged helix-like DNA-binding domain superfamily/Winged helix DNA-binding domain"/>
    <property type="match status" value="1"/>
</dbReference>
<dbReference type="InterPro" id="IPR013325">
    <property type="entry name" value="RNA_pol_sigma_r2"/>
</dbReference>
<evidence type="ECO:0000313" key="4">
    <source>
        <dbReference type="EMBL" id="PWU70332.1"/>
    </source>
</evidence>
<protein>
    <submittedName>
        <fullName evidence="4">RNA polymerase sigma-70 factor</fullName>
    </submittedName>
</protein>
<dbReference type="InterPro" id="IPR007627">
    <property type="entry name" value="RNA_pol_sigma70_r2"/>
</dbReference>
<dbReference type="SUPFAM" id="SSF88659">
    <property type="entry name" value="Sigma3 and sigma4 domains of RNA polymerase sigma factors"/>
    <property type="match status" value="1"/>
</dbReference>